<dbReference type="AlphaFoldDB" id="A0A0X3BNR2"/>
<evidence type="ECO:0000313" key="4">
    <source>
        <dbReference type="Proteomes" id="UP000069850"/>
    </source>
</evidence>
<feature type="compositionally biased region" description="Basic and acidic residues" evidence="1">
    <location>
        <begin position="201"/>
        <end position="212"/>
    </location>
</feature>
<feature type="compositionally biased region" description="Low complexity" evidence="1">
    <location>
        <begin position="142"/>
        <end position="156"/>
    </location>
</feature>
<feature type="compositionally biased region" description="Basic and acidic residues" evidence="1">
    <location>
        <begin position="254"/>
        <end position="265"/>
    </location>
</feature>
<evidence type="ECO:0000256" key="1">
    <source>
        <dbReference type="SAM" id="MobiDB-lite"/>
    </source>
</evidence>
<feature type="compositionally biased region" description="Basic residues" evidence="1">
    <location>
        <begin position="185"/>
        <end position="200"/>
    </location>
</feature>
<keyword evidence="2" id="KW-0472">Membrane</keyword>
<name>A0A0X3BNR2_9EURY</name>
<sequence>MSSEAFTTAMFLIAAIIAAGVLINAIFPVIYTLAGTISSSSHTVDERLSNDVKIVTTYASGGTKDAEIWLKNVGTARISPSDIGKADVFLGARGILPGSAWLYHHQTPWRTSGPTRSSRAPRRTTIGTPARPSTSGPIAAGSPGRARLSTSSSSSPRDSHGRPHSPQVHNHERGTPRSIRDRHPPPGRHRLRPDRRHPRNHRGDGRGPDQSRHVPGSPDADGDRDPEHDDRRQRDPLCRGEEHRGRTGRRHPVDRRLHQQRERSRLCPLQEGGWKLLEQYGDRP</sequence>
<feature type="transmembrane region" description="Helical" evidence="2">
    <location>
        <begin position="12"/>
        <end position="34"/>
    </location>
</feature>
<protein>
    <submittedName>
        <fullName evidence="3">Uncharacterized protein</fullName>
    </submittedName>
</protein>
<dbReference type="Proteomes" id="UP000069850">
    <property type="component" value="Chromosome 1"/>
</dbReference>
<gene>
    <name evidence="3" type="ORF">MMAB1_2428</name>
</gene>
<dbReference type="EMBL" id="LT158599">
    <property type="protein sequence ID" value="CVK33641.1"/>
    <property type="molecule type" value="Genomic_DNA"/>
</dbReference>
<feature type="compositionally biased region" description="Basic and acidic residues" evidence="1">
    <location>
        <begin position="221"/>
        <end position="245"/>
    </location>
</feature>
<keyword evidence="2" id="KW-1133">Transmembrane helix</keyword>
<evidence type="ECO:0000313" key="3">
    <source>
        <dbReference type="EMBL" id="CVK33641.1"/>
    </source>
</evidence>
<proteinExistence type="predicted"/>
<organism evidence="3 4">
    <name type="scientific">Methanoculleus bourgensis</name>
    <dbReference type="NCBI Taxonomy" id="83986"/>
    <lineage>
        <taxon>Archaea</taxon>
        <taxon>Methanobacteriati</taxon>
        <taxon>Methanobacteriota</taxon>
        <taxon>Stenosarchaea group</taxon>
        <taxon>Methanomicrobia</taxon>
        <taxon>Methanomicrobiales</taxon>
        <taxon>Methanomicrobiaceae</taxon>
        <taxon>Methanoculleus</taxon>
    </lineage>
</organism>
<feature type="compositionally biased region" description="Basic and acidic residues" evidence="1">
    <location>
        <begin position="169"/>
        <end position="184"/>
    </location>
</feature>
<reference evidence="3 4" key="1">
    <citation type="submission" date="2016-01" db="EMBL/GenBank/DDBJ databases">
        <authorList>
            <person name="Manzoor S."/>
        </authorList>
    </citation>
    <scope>NUCLEOTIDE SEQUENCE [LARGE SCALE GENOMIC DNA]</scope>
    <source>
        <strain evidence="3">Methanoculleus sp MAB1</strain>
    </source>
</reference>
<keyword evidence="2" id="KW-0812">Transmembrane</keyword>
<accession>A0A0X3BNR2</accession>
<dbReference type="KEGG" id="mema:MMAB1_2428"/>
<feature type="region of interest" description="Disordered" evidence="1">
    <location>
        <begin position="106"/>
        <end position="284"/>
    </location>
</feature>
<evidence type="ECO:0000256" key="2">
    <source>
        <dbReference type="SAM" id="Phobius"/>
    </source>
</evidence>